<evidence type="ECO:0000256" key="1">
    <source>
        <dbReference type="SAM" id="MobiDB-lite"/>
    </source>
</evidence>
<gene>
    <name evidence="2" type="ORF">LZY01_19620</name>
</gene>
<dbReference type="EMBL" id="BJZK01000028">
    <property type="protein sequence ID" value="GEO72794.1"/>
    <property type="molecule type" value="Genomic_DNA"/>
</dbReference>
<comment type="caution">
    <text evidence="2">The sequence shown here is derived from an EMBL/GenBank/DDBJ whole genome shotgun (WGS) entry which is preliminary data.</text>
</comment>
<protein>
    <recommendedName>
        <fullName evidence="4">Phage protein</fullName>
    </recommendedName>
</protein>
<accession>A0ABQ0WY08</accession>
<keyword evidence="3" id="KW-1185">Reference proteome</keyword>
<sequence length="127" mass="14515">MNASNWIGLLGAIGALITAAFAAIHGQRVDNRAANKDQQQLEAYIMDQVKQDNQQLRDDRESDRKKFADELNELSAKLTALGVKKDAMENELNQQIALKVRENEQLKQRNAGLERENQEYRDRYGEL</sequence>
<reference evidence="2 3" key="1">
    <citation type="submission" date="2019-07" db="EMBL/GenBank/DDBJ databases">
        <title>Whole genome shotgun sequence of Lactobacillus zymae NBRC 107157.</title>
        <authorList>
            <person name="Hosoyama A."/>
            <person name="Uohara A."/>
            <person name="Ohji S."/>
            <person name="Ichikawa N."/>
        </authorList>
    </citation>
    <scope>NUCLEOTIDE SEQUENCE [LARGE SCALE GENOMIC DNA]</scope>
    <source>
        <strain evidence="2 3">NBRC 107157</strain>
    </source>
</reference>
<evidence type="ECO:0008006" key="4">
    <source>
        <dbReference type="Google" id="ProtNLM"/>
    </source>
</evidence>
<evidence type="ECO:0000313" key="2">
    <source>
        <dbReference type="EMBL" id="GEO72794.1"/>
    </source>
</evidence>
<feature type="region of interest" description="Disordered" evidence="1">
    <location>
        <begin position="107"/>
        <end position="127"/>
    </location>
</feature>
<dbReference type="RefSeq" id="WP_057730250.1">
    <property type="nucleotide sequence ID" value="NZ_BJZK01000028.1"/>
</dbReference>
<name>A0ABQ0WY08_9LACO</name>
<evidence type="ECO:0000313" key="3">
    <source>
        <dbReference type="Proteomes" id="UP000321794"/>
    </source>
</evidence>
<dbReference type="Proteomes" id="UP000321794">
    <property type="component" value="Unassembled WGS sequence"/>
</dbReference>
<proteinExistence type="predicted"/>
<organism evidence="2 3">
    <name type="scientific">Levilactobacillus zymae</name>
    <dbReference type="NCBI Taxonomy" id="267363"/>
    <lineage>
        <taxon>Bacteria</taxon>
        <taxon>Bacillati</taxon>
        <taxon>Bacillota</taxon>
        <taxon>Bacilli</taxon>
        <taxon>Lactobacillales</taxon>
        <taxon>Lactobacillaceae</taxon>
        <taxon>Levilactobacillus</taxon>
    </lineage>
</organism>